<dbReference type="Proteomes" id="UP001332192">
    <property type="component" value="Chromosome"/>
</dbReference>
<name>A0ABZ1BZ14_9FIRM</name>
<feature type="region of interest" description="Disordered" evidence="1">
    <location>
        <begin position="194"/>
        <end position="214"/>
    </location>
</feature>
<evidence type="ECO:0000313" key="2">
    <source>
        <dbReference type="EMBL" id="WRP18042.1"/>
    </source>
</evidence>
<gene>
    <name evidence="2" type="ORF">U7230_03265</name>
</gene>
<sequence>MMRAVRRDKDKALVARGLALALAGLAVLSGIGAVGTPAARAAEPVKERQVVYGITPWTGKEYGGTFAPKMVDTLFLSAGDRHILDVLETDVYYWPITQEFMADWMGYRKEIPGKLEVRQDGRVVATLAKQPYTFVYPEGYFGGQVQLATGEEAKKAFAGYQKAIDDYYKAADEYRKAEEAWRAEMSRILDQVQKTGKPADPAKLPKAPEAPQPPKLLVMQPSEGYVIDLPAGRYELRVLDDKGQEVAGTRKRLEVFAARRSGVGYQIIPESKWTVPVEAGDPTQALYVSTEATFYLKAFDAREFNRYAYSRMTELSKPLAGSGQQSAWQWVLGEERQGVKLEVLQDGRVVQTVEPKPYYVQQSPGYALGYKIVDFDPSKPEFEGRQPSFVAYKVHLKLEPGAHFALRLVDKDGRPLPGSGREVRAVRADPLWPLYAWPALPLVAGLGIATWRRRLKPRQILEG</sequence>
<feature type="compositionally biased region" description="Low complexity" evidence="1">
    <location>
        <begin position="198"/>
        <end position="207"/>
    </location>
</feature>
<proteinExistence type="predicted"/>
<keyword evidence="3" id="KW-1185">Reference proteome</keyword>
<protein>
    <submittedName>
        <fullName evidence="2">Uncharacterized protein</fullName>
    </submittedName>
</protein>
<reference evidence="2 3" key="1">
    <citation type="journal article" date="2024" name="Front. Microbiol.">
        <title>Novel thermophilic genera Geochorda gen. nov. and Carboxydochorda gen. nov. from the deep terrestrial subsurface reveal the ecophysiological diversity in the class Limnochordia.</title>
        <authorList>
            <person name="Karnachuk O.V."/>
            <person name="Lukina A.P."/>
            <person name="Avakyan M.R."/>
            <person name="Kadnikov V.V."/>
            <person name="Begmatov S."/>
            <person name="Beletsky A.V."/>
            <person name="Vlasova K.G."/>
            <person name="Novikov A.A."/>
            <person name="Shcherbakova V.A."/>
            <person name="Mardanov A.V."/>
            <person name="Ravin N.V."/>
        </authorList>
    </citation>
    <scope>NUCLEOTIDE SEQUENCE [LARGE SCALE GENOMIC DNA]</scope>
    <source>
        <strain evidence="2 3">L945</strain>
    </source>
</reference>
<evidence type="ECO:0000256" key="1">
    <source>
        <dbReference type="SAM" id="MobiDB-lite"/>
    </source>
</evidence>
<accession>A0ABZ1BZ14</accession>
<dbReference type="RefSeq" id="WP_324717313.1">
    <property type="nucleotide sequence ID" value="NZ_CP141615.1"/>
</dbReference>
<evidence type="ECO:0000313" key="3">
    <source>
        <dbReference type="Proteomes" id="UP001332192"/>
    </source>
</evidence>
<organism evidence="2 3">
    <name type="scientific">Carboxydichorda subterranea</name>
    <dbReference type="NCBI Taxonomy" id="3109565"/>
    <lineage>
        <taxon>Bacteria</taxon>
        <taxon>Bacillati</taxon>
        <taxon>Bacillota</taxon>
        <taxon>Limnochordia</taxon>
        <taxon>Limnochordales</taxon>
        <taxon>Geochordaceae</taxon>
        <taxon>Carboxydichorda</taxon>
    </lineage>
</organism>
<dbReference type="EMBL" id="CP141615">
    <property type="protein sequence ID" value="WRP18042.1"/>
    <property type="molecule type" value="Genomic_DNA"/>
</dbReference>